<keyword evidence="4" id="KW-1185">Reference proteome</keyword>
<reference evidence="3" key="1">
    <citation type="submission" date="2020-10" db="EMBL/GenBank/DDBJ databases">
        <title>Phylogeny of dyella-like bacteria.</title>
        <authorList>
            <person name="Fu J."/>
        </authorList>
    </citation>
    <scope>NUCLEOTIDE SEQUENCE</scope>
    <source>
        <strain evidence="3">DHOC52</strain>
    </source>
</reference>
<evidence type="ECO:0000256" key="1">
    <source>
        <dbReference type="SAM" id="MobiDB-lite"/>
    </source>
</evidence>
<sequence>MKTMTSTQNFSTKHPWLVRSASALFAAVAALTALPQQANAGVFIGVGISVGFPPPLLPVYVQPVIPAVGYIWTPGYWAWNGAAYYWVPGTWVLPPFYGALWTPGYWGWVGGVYTFHAGYWGTHVGFYGGVNYGFGYGGVGYAGGHWGPGGFYYNRSVNQFGGVHVTNVYNQTVVNNTYVSRTSYNGGTGGLTARATPQELTYARDPHNVGPIAAQQQQMHAASQNRAMLASVNHGSPAIAATQRAGVFTGAGVMASRGATVAGGAAAAGRFTPAAANVQHVNNSMALHSASYAPHATTAGAAQRPASFNSAAYHSNSSTYHSTNSAAYHSSATVNHSASNYSAHTQSTYRPQASSYHAAAPSYHPAAPQYHAAAPSYRPSAPAARPAAAPRGGGGRPSGGGGGHDSHHS</sequence>
<evidence type="ECO:0000256" key="2">
    <source>
        <dbReference type="SAM" id="SignalP"/>
    </source>
</evidence>
<organism evidence="3 4">
    <name type="scientific">Dyella flava</name>
    <dbReference type="NCBI Taxonomy" id="1920170"/>
    <lineage>
        <taxon>Bacteria</taxon>
        <taxon>Pseudomonadati</taxon>
        <taxon>Pseudomonadota</taxon>
        <taxon>Gammaproteobacteria</taxon>
        <taxon>Lysobacterales</taxon>
        <taxon>Rhodanobacteraceae</taxon>
        <taxon>Dyella</taxon>
    </lineage>
</organism>
<feature type="compositionally biased region" description="Gly residues" evidence="1">
    <location>
        <begin position="391"/>
        <end position="403"/>
    </location>
</feature>
<protein>
    <submittedName>
        <fullName evidence="3">YXWGXW repeat-containing protein</fullName>
    </submittedName>
</protein>
<proteinExistence type="predicted"/>
<feature type="chain" id="PRO_5047407813" evidence="2">
    <location>
        <begin position="41"/>
        <end position="409"/>
    </location>
</feature>
<dbReference type="InterPro" id="IPR024447">
    <property type="entry name" value="YXWGXW_rpt"/>
</dbReference>
<dbReference type="Proteomes" id="UP001430149">
    <property type="component" value="Unassembled WGS sequence"/>
</dbReference>
<gene>
    <name evidence="3" type="ORF">ISP19_18750</name>
</gene>
<feature type="signal peptide" evidence="2">
    <location>
        <begin position="1"/>
        <end position="40"/>
    </location>
</feature>
<name>A0ABS2K9J2_9GAMM</name>
<evidence type="ECO:0000313" key="3">
    <source>
        <dbReference type="EMBL" id="MBM7127420.1"/>
    </source>
</evidence>
<evidence type="ECO:0000313" key="4">
    <source>
        <dbReference type="Proteomes" id="UP001430149"/>
    </source>
</evidence>
<feature type="compositionally biased region" description="Low complexity" evidence="1">
    <location>
        <begin position="370"/>
        <end position="390"/>
    </location>
</feature>
<dbReference type="RefSeq" id="WP_204683950.1">
    <property type="nucleotide sequence ID" value="NZ_BSNR01000014.1"/>
</dbReference>
<keyword evidence="2" id="KW-0732">Signal</keyword>
<comment type="caution">
    <text evidence="3">The sequence shown here is derived from an EMBL/GenBank/DDBJ whole genome shotgun (WGS) entry which is preliminary data.</text>
</comment>
<feature type="region of interest" description="Disordered" evidence="1">
    <location>
        <begin position="370"/>
        <end position="409"/>
    </location>
</feature>
<accession>A0ABS2K9J2</accession>
<dbReference type="EMBL" id="JADIKE010000039">
    <property type="protein sequence ID" value="MBM7127420.1"/>
    <property type="molecule type" value="Genomic_DNA"/>
</dbReference>
<dbReference type="Pfam" id="PF12779">
    <property type="entry name" value="WXXGXW"/>
    <property type="match status" value="2"/>
</dbReference>